<evidence type="ECO:0000313" key="12">
    <source>
        <dbReference type="EMBL" id="KAK6140241.1"/>
    </source>
</evidence>
<dbReference type="PANTHER" id="PTHR31992:SF191">
    <property type="entry name" value="DOF ZINC FINGER PROTEIN"/>
    <property type="match status" value="1"/>
</dbReference>
<keyword evidence="6 9" id="KW-0804">Transcription</keyword>
<dbReference type="Proteomes" id="UP001318860">
    <property type="component" value="Unassembled WGS sequence"/>
</dbReference>
<dbReference type="InterPro" id="IPR003851">
    <property type="entry name" value="Znf_Dof"/>
</dbReference>
<dbReference type="SUPFAM" id="SSF101447">
    <property type="entry name" value="Formin homology 2 domain (FH2 domain)"/>
    <property type="match status" value="1"/>
</dbReference>
<evidence type="ECO:0000256" key="8">
    <source>
        <dbReference type="PROSITE-ProRule" id="PRU00071"/>
    </source>
</evidence>
<feature type="compositionally biased region" description="Low complexity" evidence="10">
    <location>
        <begin position="130"/>
        <end position="139"/>
    </location>
</feature>
<name>A0ABR0VY41_REHGL</name>
<comment type="subcellular location">
    <subcellularLocation>
        <location evidence="8 9">Nucleus</location>
    </subcellularLocation>
</comment>
<organism evidence="12 13">
    <name type="scientific">Rehmannia glutinosa</name>
    <name type="common">Chinese foxglove</name>
    <dbReference type="NCBI Taxonomy" id="99300"/>
    <lineage>
        <taxon>Eukaryota</taxon>
        <taxon>Viridiplantae</taxon>
        <taxon>Streptophyta</taxon>
        <taxon>Embryophyta</taxon>
        <taxon>Tracheophyta</taxon>
        <taxon>Spermatophyta</taxon>
        <taxon>Magnoliopsida</taxon>
        <taxon>eudicotyledons</taxon>
        <taxon>Gunneridae</taxon>
        <taxon>Pentapetalae</taxon>
        <taxon>asterids</taxon>
        <taxon>lamiids</taxon>
        <taxon>Lamiales</taxon>
        <taxon>Orobanchaceae</taxon>
        <taxon>Rehmannieae</taxon>
        <taxon>Rehmannia</taxon>
    </lineage>
</organism>
<keyword evidence="1 9" id="KW-0479">Metal-binding</keyword>
<dbReference type="Pfam" id="PF02701">
    <property type="entry name" value="Zn_ribbon_Dof"/>
    <property type="match status" value="1"/>
</dbReference>
<feature type="domain" description="Dof-type" evidence="11">
    <location>
        <begin position="73"/>
        <end position="127"/>
    </location>
</feature>
<proteinExistence type="predicted"/>
<dbReference type="InterPro" id="IPR045174">
    <property type="entry name" value="Dof"/>
</dbReference>
<comment type="function">
    <text evidence="9">Transcription factor that binds specifically to a 5'-AA[AG]G-3' consensus core sequence.</text>
</comment>
<keyword evidence="3 9" id="KW-0862">Zinc</keyword>
<protein>
    <recommendedName>
        <fullName evidence="9">Dof zinc finger protein</fullName>
    </recommendedName>
</protein>
<keyword evidence="4 9" id="KW-0805">Transcription regulation</keyword>
<feature type="compositionally biased region" description="Low complexity" evidence="10">
    <location>
        <begin position="148"/>
        <end position="161"/>
    </location>
</feature>
<evidence type="ECO:0000256" key="1">
    <source>
        <dbReference type="ARBA" id="ARBA00022723"/>
    </source>
</evidence>
<evidence type="ECO:0000256" key="10">
    <source>
        <dbReference type="SAM" id="MobiDB-lite"/>
    </source>
</evidence>
<evidence type="ECO:0000256" key="3">
    <source>
        <dbReference type="ARBA" id="ARBA00022833"/>
    </source>
</evidence>
<dbReference type="PANTHER" id="PTHR31992">
    <property type="entry name" value="DOF ZINC FINGER PROTEIN DOF1.4-RELATED"/>
    <property type="match status" value="1"/>
</dbReference>
<evidence type="ECO:0000256" key="4">
    <source>
        <dbReference type="ARBA" id="ARBA00023015"/>
    </source>
</evidence>
<keyword evidence="13" id="KW-1185">Reference proteome</keyword>
<evidence type="ECO:0000256" key="5">
    <source>
        <dbReference type="ARBA" id="ARBA00023125"/>
    </source>
</evidence>
<evidence type="ECO:0000313" key="13">
    <source>
        <dbReference type="Proteomes" id="UP001318860"/>
    </source>
</evidence>
<evidence type="ECO:0000256" key="7">
    <source>
        <dbReference type="ARBA" id="ARBA00023242"/>
    </source>
</evidence>
<feature type="region of interest" description="Disordered" evidence="10">
    <location>
        <begin position="15"/>
        <end position="56"/>
    </location>
</feature>
<keyword evidence="5 8" id="KW-0238">DNA-binding</keyword>
<dbReference type="PROSITE" id="PS01361">
    <property type="entry name" value="ZF_DOF_1"/>
    <property type="match status" value="1"/>
</dbReference>
<feature type="region of interest" description="Disordered" evidence="10">
    <location>
        <begin position="319"/>
        <end position="352"/>
    </location>
</feature>
<feature type="compositionally biased region" description="Pro residues" evidence="10">
    <location>
        <begin position="32"/>
        <end position="45"/>
    </location>
</feature>
<evidence type="ECO:0000256" key="9">
    <source>
        <dbReference type="RuleBase" id="RU369094"/>
    </source>
</evidence>
<keyword evidence="2 8" id="KW-0863">Zinc-finger</keyword>
<reference evidence="12 13" key="1">
    <citation type="journal article" date="2021" name="Comput. Struct. Biotechnol. J.">
        <title>De novo genome assembly of the potent medicinal plant Rehmannia glutinosa using nanopore technology.</title>
        <authorList>
            <person name="Ma L."/>
            <person name="Dong C."/>
            <person name="Song C."/>
            <person name="Wang X."/>
            <person name="Zheng X."/>
            <person name="Niu Y."/>
            <person name="Chen S."/>
            <person name="Feng W."/>
        </authorList>
    </citation>
    <scope>NUCLEOTIDE SEQUENCE [LARGE SCALE GENOMIC DNA]</scope>
    <source>
        <strain evidence="12">DH-2019</strain>
    </source>
</reference>
<sequence length="352" mass="37773">MVFSSIPAYLDPSNWQQQQNHQIIGSSSSNPLFPPPPPPPPPPPHGGGGGSIRPGSMSERARLANIPMPETALKCPRCESTNTKFCYFNNYSLSQPRHFCKTCRRYWTRGGALRNVPVGGGCRRNKRSKSSSSKSPGSSQTNPSTSANNTTIPTNGGGNNLLNLAPQFPALRFTPSDLTDNNNFNGDHMGLNNYSGMTTPMEPFLLGGNGGGGVGALLSSDVVCGNNNNMEQWRLHQIQQFPFLGSLDTSSSSPQGIYQFHGGGESGFNMGGGVQMGHNHNHVRPKFSGSMLSHVGSNVKMEENHPELNLSRQLLGGLQGNDQWNNNNNNNGNGANWTELSSFSSSSTSNPL</sequence>
<dbReference type="PROSITE" id="PS50884">
    <property type="entry name" value="ZF_DOF_2"/>
    <property type="match status" value="1"/>
</dbReference>
<evidence type="ECO:0000256" key="2">
    <source>
        <dbReference type="ARBA" id="ARBA00022771"/>
    </source>
</evidence>
<accession>A0ABR0VY41</accession>
<evidence type="ECO:0000259" key="11">
    <source>
        <dbReference type="PROSITE" id="PS50884"/>
    </source>
</evidence>
<evidence type="ECO:0000256" key="6">
    <source>
        <dbReference type="ARBA" id="ARBA00023163"/>
    </source>
</evidence>
<gene>
    <name evidence="12" type="ORF">DH2020_026039</name>
</gene>
<feature type="region of interest" description="Disordered" evidence="10">
    <location>
        <begin position="114"/>
        <end position="161"/>
    </location>
</feature>
<keyword evidence="7 8" id="KW-0539">Nucleus</keyword>
<feature type="compositionally biased region" description="Polar residues" evidence="10">
    <location>
        <begin position="15"/>
        <end position="24"/>
    </location>
</feature>
<dbReference type="EMBL" id="JABTTQ020000346">
    <property type="protein sequence ID" value="KAK6140241.1"/>
    <property type="molecule type" value="Genomic_DNA"/>
</dbReference>
<comment type="caution">
    <text evidence="12">The sequence shown here is derived from an EMBL/GenBank/DDBJ whole genome shotgun (WGS) entry which is preliminary data.</text>
</comment>